<feature type="transmembrane region" description="Helical" evidence="5">
    <location>
        <begin position="382"/>
        <end position="400"/>
    </location>
</feature>
<sequence>MHCNGFICFRTELACNGSKEDLEPYVPADHRPKESNTSSFGALAHLLKASLGSGVLAMPLAFKNAGIAVGAVGTVVIEYCRRGESSNRTDGGAPRQILFVLIYFRQTALQQRGSKDQQRSPTNIFRRGASRSASLLLFEFQPKLLLPRERRSRSETYTVENAYATALQPCNVRAEEKYGLRLAFDVSLFQVKSSQELCVEIRKPALGYAETCDLVFKYGPKKLRRLAPLARELADWALGTTHMGACCVYIMVIAESFKQPHPDYTLESDPGPVFNVVRCSISDYDSVSAFDFDLLSLTILNYMKPKISDVYGGPEWRVEAYCALTLVPLLPLTQITRLKYLVPFSALANFVWLTSICISLYYCVVDLPDISERELATSASGLPLFISTSLFAMEGVGVVMPLENEMLKPSQFLGCPGVLNTAMAVIVVMYGLVGFLGYYKYGDQVRGSLTLNLPQEEKLAQTAKILVALVLMLSYALIYYVPVDVVWRKLRHRIPQKRHRISISFLRFVGVLVTGNLFLYEFVLDKEKPYLSLVAATELDICYVTFPERNTNLIHTGGWTAKSMMSDGTIFYACLRLKKEGGI</sequence>
<evidence type="ECO:0000313" key="7">
    <source>
        <dbReference type="EMBL" id="GBP80155.1"/>
    </source>
</evidence>
<evidence type="ECO:0000256" key="5">
    <source>
        <dbReference type="SAM" id="Phobius"/>
    </source>
</evidence>
<keyword evidence="3 5" id="KW-1133">Transmembrane helix</keyword>
<keyword evidence="4 5" id="KW-0472">Membrane</keyword>
<dbReference type="STRING" id="151549.A0A4C1Z0M8"/>
<evidence type="ECO:0000313" key="8">
    <source>
        <dbReference type="Proteomes" id="UP000299102"/>
    </source>
</evidence>
<dbReference type="AlphaFoldDB" id="A0A4C1Z0M8"/>
<accession>A0A4C1Z0M8</accession>
<organism evidence="7 8">
    <name type="scientific">Eumeta variegata</name>
    <name type="common">Bagworm moth</name>
    <name type="synonym">Eumeta japonica</name>
    <dbReference type="NCBI Taxonomy" id="151549"/>
    <lineage>
        <taxon>Eukaryota</taxon>
        <taxon>Metazoa</taxon>
        <taxon>Ecdysozoa</taxon>
        <taxon>Arthropoda</taxon>
        <taxon>Hexapoda</taxon>
        <taxon>Insecta</taxon>
        <taxon>Pterygota</taxon>
        <taxon>Neoptera</taxon>
        <taxon>Endopterygota</taxon>
        <taxon>Lepidoptera</taxon>
        <taxon>Glossata</taxon>
        <taxon>Ditrysia</taxon>
        <taxon>Tineoidea</taxon>
        <taxon>Psychidae</taxon>
        <taxon>Oiketicinae</taxon>
        <taxon>Eumeta</taxon>
    </lineage>
</organism>
<feature type="transmembrane region" description="Helical" evidence="5">
    <location>
        <begin position="501"/>
        <end position="520"/>
    </location>
</feature>
<dbReference type="Proteomes" id="UP000299102">
    <property type="component" value="Unassembled WGS sequence"/>
</dbReference>
<feature type="transmembrane region" description="Helical" evidence="5">
    <location>
        <begin position="412"/>
        <end position="439"/>
    </location>
</feature>
<dbReference type="PANTHER" id="PTHR22950:SF494">
    <property type="entry name" value="GH04538P"/>
    <property type="match status" value="1"/>
</dbReference>
<feature type="transmembrane region" description="Helical" evidence="5">
    <location>
        <begin position="340"/>
        <end position="362"/>
    </location>
</feature>
<dbReference type="GO" id="GO:0005774">
    <property type="term" value="C:vacuolar membrane"/>
    <property type="evidence" value="ECO:0007669"/>
    <property type="project" value="TreeGrafter"/>
</dbReference>
<comment type="caution">
    <text evidence="7">The sequence shown here is derived from an EMBL/GenBank/DDBJ whole genome shotgun (WGS) entry which is preliminary data.</text>
</comment>
<protein>
    <submittedName>
        <fullName evidence="7">Proton-coupled amino acid transporter-like protein CG1139</fullName>
    </submittedName>
</protein>
<evidence type="ECO:0000259" key="6">
    <source>
        <dbReference type="Pfam" id="PF01490"/>
    </source>
</evidence>
<feature type="domain" description="Amino acid transporter transmembrane" evidence="6">
    <location>
        <begin position="36"/>
        <end position="77"/>
    </location>
</feature>
<feature type="transmembrane region" description="Helical" evidence="5">
    <location>
        <begin position="459"/>
        <end position="481"/>
    </location>
</feature>
<dbReference type="Pfam" id="PF01490">
    <property type="entry name" value="Aa_trans"/>
    <property type="match status" value="2"/>
</dbReference>
<dbReference type="PANTHER" id="PTHR22950">
    <property type="entry name" value="AMINO ACID TRANSPORTER"/>
    <property type="match status" value="1"/>
</dbReference>
<name>A0A4C1Z0M8_EUMVA</name>
<evidence type="ECO:0000256" key="4">
    <source>
        <dbReference type="ARBA" id="ARBA00023136"/>
    </source>
</evidence>
<reference evidence="7 8" key="1">
    <citation type="journal article" date="2019" name="Commun. Biol.">
        <title>The bagworm genome reveals a unique fibroin gene that provides high tensile strength.</title>
        <authorList>
            <person name="Kono N."/>
            <person name="Nakamura H."/>
            <person name="Ohtoshi R."/>
            <person name="Tomita M."/>
            <person name="Numata K."/>
            <person name="Arakawa K."/>
        </authorList>
    </citation>
    <scope>NUCLEOTIDE SEQUENCE [LARGE SCALE GENOMIC DNA]</scope>
</reference>
<keyword evidence="8" id="KW-1185">Reference proteome</keyword>
<keyword evidence="2 5" id="KW-0812">Transmembrane</keyword>
<evidence type="ECO:0000256" key="1">
    <source>
        <dbReference type="ARBA" id="ARBA00004141"/>
    </source>
</evidence>
<dbReference type="EMBL" id="BGZK01001448">
    <property type="protein sequence ID" value="GBP80155.1"/>
    <property type="molecule type" value="Genomic_DNA"/>
</dbReference>
<feature type="domain" description="Amino acid transporter transmembrane" evidence="6">
    <location>
        <begin position="321"/>
        <end position="513"/>
    </location>
</feature>
<evidence type="ECO:0000256" key="2">
    <source>
        <dbReference type="ARBA" id="ARBA00022692"/>
    </source>
</evidence>
<dbReference type="GO" id="GO:0015179">
    <property type="term" value="F:L-amino acid transmembrane transporter activity"/>
    <property type="evidence" value="ECO:0007669"/>
    <property type="project" value="TreeGrafter"/>
</dbReference>
<evidence type="ECO:0000256" key="3">
    <source>
        <dbReference type="ARBA" id="ARBA00022989"/>
    </source>
</evidence>
<dbReference type="OrthoDB" id="1684102at2759"/>
<comment type="subcellular location">
    <subcellularLocation>
        <location evidence="1">Membrane</location>
        <topology evidence="1">Multi-pass membrane protein</topology>
    </subcellularLocation>
</comment>
<proteinExistence type="predicted"/>
<dbReference type="InterPro" id="IPR013057">
    <property type="entry name" value="AA_transpt_TM"/>
</dbReference>
<gene>
    <name evidence="7" type="ORF">EVAR_54436_1</name>
</gene>